<keyword evidence="1 4" id="KW-0489">Methyltransferase</keyword>
<reference evidence="5" key="1">
    <citation type="journal article" date="2019" name="Int. J. Syst. Evol. Microbiol.">
        <title>The Global Catalogue of Microorganisms (GCM) 10K type strain sequencing project: providing services to taxonomists for standard genome sequencing and annotation.</title>
        <authorList>
            <consortium name="The Broad Institute Genomics Platform"/>
            <consortium name="The Broad Institute Genome Sequencing Center for Infectious Disease"/>
            <person name="Wu L."/>
            <person name="Ma J."/>
        </authorList>
    </citation>
    <scope>NUCLEOTIDE SEQUENCE [LARGE SCALE GENOMIC DNA]</scope>
    <source>
        <strain evidence="5">JCM 16902</strain>
    </source>
</reference>
<dbReference type="GO" id="GO:0032259">
    <property type="term" value="P:methylation"/>
    <property type="evidence" value="ECO:0007669"/>
    <property type="project" value="UniProtKB-KW"/>
</dbReference>
<dbReference type="CDD" id="cd02440">
    <property type="entry name" value="AdoMet_MTases"/>
    <property type="match status" value="1"/>
</dbReference>
<dbReference type="PANTHER" id="PTHR43861">
    <property type="entry name" value="TRANS-ACONITATE 2-METHYLTRANSFERASE-RELATED"/>
    <property type="match status" value="1"/>
</dbReference>
<evidence type="ECO:0000256" key="1">
    <source>
        <dbReference type="ARBA" id="ARBA00022603"/>
    </source>
</evidence>
<dbReference type="InterPro" id="IPR029063">
    <property type="entry name" value="SAM-dependent_MTases_sf"/>
</dbReference>
<dbReference type="RefSeq" id="WP_231485340.1">
    <property type="nucleotide sequence ID" value="NZ_BAAAZO010000001.1"/>
</dbReference>
<dbReference type="SUPFAM" id="SSF53335">
    <property type="entry name" value="S-adenosyl-L-methionine-dependent methyltransferases"/>
    <property type="match status" value="1"/>
</dbReference>
<dbReference type="PANTHER" id="PTHR43861:SF1">
    <property type="entry name" value="TRANS-ACONITATE 2-METHYLTRANSFERASE"/>
    <property type="match status" value="1"/>
</dbReference>
<organism evidence="4 5">
    <name type="scientific">Kineosporia mesophila</name>
    <dbReference type="NCBI Taxonomy" id="566012"/>
    <lineage>
        <taxon>Bacteria</taxon>
        <taxon>Bacillati</taxon>
        <taxon>Actinomycetota</taxon>
        <taxon>Actinomycetes</taxon>
        <taxon>Kineosporiales</taxon>
        <taxon>Kineosporiaceae</taxon>
        <taxon>Kineosporia</taxon>
    </lineage>
</organism>
<feature type="domain" description="Methyltransferase" evidence="3">
    <location>
        <begin position="51"/>
        <end position="139"/>
    </location>
</feature>
<evidence type="ECO:0000313" key="5">
    <source>
        <dbReference type="Proteomes" id="UP001501074"/>
    </source>
</evidence>
<keyword evidence="5" id="KW-1185">Reference proteome</keyword>
<evidence type="ECO:0000259" key="3">
    <source>
        <dbReference type="Pfam" id="PF13649"/>
    </source>
</evidence>
<dbReference type="InterPro" id="IPR041698">
    <property type="entry name" value="Methyltransf_25"/>
</dbReference>
<name>A0ABP6YS95_9ACTN</name>
<dbReference type="EMBL" id="BAAAZO010000001">
    <property type="protein sequence ID" value="GAA3590005.1"/>
    <property type="molecule type" value="Genomic_DNA"/>
</dbReference>
<accession>A0ABP6YS95</accession>
<protein>
    <submittedName>
        <fullName evidence="4">Class I SAM-dependent methyltransferase</fullName>
    </submittedName>
</protein>
<dbReference type="Proteomes" id="UP001501074">
    <property type="component" value="Unassembled WGS sequence"/>
</dbReference>
<gene>
    <name evidence="4" type="ORF">GCM10022223_00600</name>
</gene>
<comment type="caution">
    <text evidence="4">The sequence shown here is derived from an EMBL/GenBank/DDBJ whole genome shotgun (WGS) entry which is preliminary data.</text>
</comment>
<evidence type="ECO:0000256" key="2">
    <source>
        <dbReference type="ARBA" id="ARBA00022679"/>
    </source>
</evidence>
<sequence length="211" mass="22801">MRDTDPWSAVRTSYDSTAGHYSTLVLDDLDRQPVERGLLSIFAELASGGRVADVGCGPGQITHHLHRLGLDVFGVDLSPGMIEQARKNFPELDLEVGSMAELSAPGGSLSGVVAWLSTIHFPDDQLPGVLEEFHRVLAVGAPVLMTFQVGDGPKHFEQLWGGEVDLTVYRRRPEVLADQLRSAGFHVLMSTVFEPVGRPGAQAGCMIGLRT</sequence>
<dbReference type="GO" id="GO:0008168">
    <property type="term" value="F:methyltransferase activity"/>
    <property type="evidence" value="ECO:0007669"/>
    <property type="project" value="UniProtKB-KW"/>
</dbReference>
<dbReference type="Pfam" id="PF13649">
    <property type="entry name" value="Methyltransf_25"/>
    <property type="match status" value="1"/>
</dbReference>
<proteinExistence type="predicted"/>
<dbReference type="Gene3D" id="3.40.50.150">
    <property type="entry name" value="Vaccinia Virus protein VP39"/>
    <property type="match status" value="1"/>
</dbReference>
<keyword evidence="2" id="KW-0808">Transferase</keyword>
<evidence type="ECO:0000313" key="4">
    <source>
        <dbReference type="EMBL" id="GAA3590005.1"/>
    </source>
</evidence>